<dbReference type="AlphaFoldDB" id="A0AAP6WQ17"/>
<dbReference type="EMBL" id="JAALLZ010000006">
    <property type="protein sequence ID" value="NGU31062.1"/>
    <property type="molecule type" value="Genomic_DNA"/>
</dbReference>
<evidence type="ECO:0000313" key="2">
    <source>
        <dbReference type="EMBL" id="NGU31062.1"/>
    </source>
</evidence>
<evidence type="ECO:0000313" key="3">
    <source>
        <dbReference type="Proteomes" id="UP000481454"/>
    </source>
</evidence>
<dbReference type="Pfam" id="PF25164">
    <property type="entry name" value="CoiA_N"/>
    <property type="match status" value="1"/>
</dbReference>
<proteinExistence type="predicted"/>
<dbReference type="RefSeq" id="WP_164800995.1">
    <property type="nucleotide sequence ID" value="NZ_JAALLZ010000006.1"/>
</dbReference>
<gene>
    <name evidence="2" type="ORF">G6Z34_13305</name>
</gene>
<accession>A0AAP6WQ17</accession>
<evidence type="ECO:0000259" key="1">
    <source>
        <dbReference type="Pfam" id="PF25164"/>
    </source>
</evidence>
<organism evidence="2 3">
    <name type="scientific">Clostridium perfringens</name>
    <dbReference type="NCBI Taxonomy" id="1502"/>
    <lineage>
        <taxon>Bacteria</taxon>
        <taxon>Bacillati</taxon>
        <taxon>Bacillota</taxon>
        <taxon>Clostridia</taxon>
        <taxon>Eubacteriales</taxon>
        <taxon>Clostridiaceae</taxon>
        <taxon>Clostridium</taxon>
    </lineage>
</organism>
<name>A0AAP6WQ17_CLOPF</name>
<sequence>MITCQVGKKKIDTFSYEPKQLREWSNKGLLKCPVCGSKMIYNHGEFKIPHFKHEKNCDCPDIYSEGVTEEHIKGIELLHKRN</sequence>
<protein>
    <recommendedName>
        <fullName evidence="1">Competence protein CoiA-like N-terminal domain-containing protein</fullName>
    </recommendedName>
</protein>
<comment type="caution">
    <text evidence="2">The sequence shown here is derived from an EMBL/GenBank/DDBJ whole genome shotgun (WGS) entry which is preliminary data.</text>
</comment>
<dbReference type="Proteomes" id="UP000481454">
    <property type="component" value="Unassembled WGS sequence"/>
</dbReference>
<dbReference type="InterPro" id="IPR057253">
    <property type="entry name" value="CoiA-like_N"/>
</dbReference>
<feature type="domain" description="Competence protein CoiA-like N-terminal" evidence="1">
    <location>
        <begin position="16"/>
        <end position="60"/>
    </location>
</feature>
<reference evidence="2 3" key="1">
    <citation type="submission" date="2020-02" db="EMBL/GenBank/DDBJ databases">
        <title>Genomic Insights into the Phylogeny and Genetic Plasticity of the Human and Animal Enteric Pathogen Clostridium perfringens.</title>
        <authorList>
            <person name="Feng Y."/>
            <person name="Hu Y."/>
        </authorList>
    </citation>
    <scope>NUCLEOTIDE SEQUENCE [LARGE SCALE GENOMIC DNA]</scope>
    <source>
        <strain evidence="2 3">CP-40</strain>
    </source>
</reference>